<comment type="subcellular location">
    <subcellularLocation>
        <location evidence="1">Nucleus</location>
        <location evidence="1">Nucleolus</location>
    </subcellularLocation>
</comment>
<evidence type="ECO:0000313" key="11">
    <source>
        <dbReference type="Proteomes" id="UP000447873"/>
    </source>
</evidence>
<dbReference type="AlphaFoldDB" id="A0A8H3YVF7"/>
<comment type="similarity">
    <text evidence="2">Belongs to the NOP14 family.</text>
</comment>
<feature type="compositionally biased region" description="Basic and acidic residues" evidence="7">
    <location>
        <begin position="221"/>
        <end position="230"/>
    </location>
</feature>
<feature type="region of interest" description="Disordered" evidence="7">
    <location>
        <begin position="821"/>
        <end position="844"/>
    </location>
</feature>
<feature type="compositionally biased region" description="Acidic residues" evidence="7">
    <location>
        <begin position="363"/>
        <end position="388"/>
    </location>
</feature>
<name>A0A8H3YVF7_VENIN</name>
<evidence type="ECO:0000256" key="4">
    <source>
        <dbReference type="ARBA" id="ARBA00022552"/>
    </source>
</evidence>
<dbReference type="Proteomes" id="UP000433883">
    <property type="component" value="Unassembled WGS sequence"/>
</dbReference>
<dbReference type="PANTHER" id="PTHR23183:SF0">
    <property type="entry name" value="NUCLEOLAR PROTEIN 14"/>
    <property type="match status" value="1"/>
</dbReference>
<feature type="region of interest" description="Disordered" evidence="7">
    <location>
        <begin position="1"/>
        <end position="40"/>
    </location>
</feature>
<evidence type="ECO:0000256" key="3">
    <source>
        <dbReference type="ARBA" id="ARBA00022517"/>
    </source>
</evidence>
<evidence type="ECO:0000313" key="8">
    <source>
        <dbReference type="EMBL" id="KAE9975355.1"/>
    </source>
</evidence>
<dbReference type="Pfam" id="PF04147">
    <property type="entry name" value="Nop14"/>
    <property type="match status" value="2"/>
</dbReference>
<feature type="compositionally biased region" description="Basic and acidic residues" evidence="7">
    <location>
        <begin position="825"/>
        <end position="844"/>
    </location>
</feature>
<dbReference type="InterPro" id="IPR007276">
    <property type="entry name" value="Nop14"/>
</dbReference>
<proteinExistence type="inferred from homology"/>
<feature type="compositionally biased region" description="Acidic residues" evidence="7">
    <location>
        <begin position="183"/>
        <end position="196"/>
    </location>
</feature>
<feature type="region of interest" description="Disordered" evidence="7">
    <location>
        <begin position="77"/>
        <end position="98"/>
    </location>
</feature>
<feature type="region of interest" description="Disordered" evidence="7">
    <location>
        <begin position="318"/>
        <end position="391"/>
    </location>
</feature>
<gene>
    <name evidence="8" type="ORF">BLS_002668</name>
    <name evidence="9" type="ORF">EG328_000008</name>
</gene>
<evidence type="ECO:0000256" key="1">
    <source>
        <dbReference type="ARBA" id="ARBA00004604"/>
    </source>
</evidence>
<feature type="region of interest" description="Disordered" evidence="7">
    <location>
        <begin position="119"/>
        <end position="230"/>
    </location>
</feature>
<evidence type="ECO:0000256" key="5">
    <source>
        <dbReference type="ARBA" id="ARBA00023242"/>
    </source>
</evidence>
<dbReference type="GO" id="GO:0032040">
    <property type="term" value="C:small-subunit processome"/>
    <property type="evidence" value="ECO:0007669"/>
    <property type="project" value="InterPro"/>
</dbReference>
<keyword evidence="3" id="KW-0690">Ribosome biogenesis</keyword>
<dbReference type="EMBL" id="WNWQ01000180">
    <property type="protein sequence ID" value="KAE9975355.1"/>
    <property type="molecule type" value="Genomic_DNA"/>
</dbReference>
<evidence type="ECO:0000313" key="10">
    <source>
        <dbReference type="Proteomes" id="UP000433883"/>
    </source>
</evidence>
<feature type="compositionally biased region" description="Acidic residues" evidence="7">
    <location>
        <begin position="433"/>
        <end position="456"/>
    </location>
</feature>
<evidence type="ECO:0000256" key="7">
    <source>
        <dbReference type="SAM" id="MobiDB-lite"/>
    </source>
</evidence>
<dbReference type="EMBL" id="WNWS01000001">
    <property type="protein sequence ID" value="KAE9989077.1"/>
    <property type="molecule type" value="Genomic_DNA"/>
</dbReference>
<comment type="function">
    <text evidence="6">Involved in nucleolar processing of pre-18S ribosomal RNA. Has a role in the nuclear export of 40S pre-ribosomal subunit to the cytoplasm.</text>
</comment>
<feature type="region of interest" description="Disordered" evidence="7">
    <location>
        <begin position="427"/>
        <end position="456"/>
    </location>
</feature>
<feature type="compositionally biased region" description="Basic and acidic residues" evidence="7">
    <location>
        <begin position="132"/>
        <end position="148"/>
    </location>
</feature>
<keyword evidence="5" id="KW-0539">Nucleus</keyword>
<dbReference type="GO" id="GO:0030490">
    <property type="term" value="P:maturation of SSU-rRNA"/>
    <property type="evidence" value="ECO:0007669"/>
    <property type="project" value="TreeGrafter"/>
</dbReference>
<feature type="compositionally biased region" description="Acidic residues" evidence="7">
    <location>
        <begin position="210"/>
        <end position="220"/>
    </location>
</feature>
<evidence type="ECO:0000313" key="9">
    <source>
        <dbReference type="EMBL" id="KAE9989077.1"/>
    </source>
</evidence>
<dbReference type="GO" id="GO:0030692">
    <property type="term" value="C:Noc4p-Nop14p complex"/>
    <property type="evidence" value="ECO:0007669"/>
    <property type="project" value="TreeGrafter"/>
</dbReference>
<feature type="region of interest" description="Disordered" evidence="7">
    <location>
        <begin position="754"/>
        <end position="775"/>
    </location>
</feature>
<evidence type="ECO:0000256" key="2">
    <source>
        <dbReference type="ARBA" id="ARBA00007466"/>
    </source>
</evidence>
<reference evidence="8 10" key="1">
    <citation type="submission" date="2019-11" db="EMBL/GenBank/DDBJ databases">
        <title>Venturia inaequalis Genome Resource.</title>
        <authorList>
            <person name="Lichtner F.J."/>
        </authorList>
    </citation>
    <scope>NUCLEOTIDE SEQUENCE [LARGE SCALE GENOMIC DNA]</scope>
    <source>
        <strain evidence="9 11">120213</strain>
        <strain evidence="8">Bline_iso_100314</strain>
    </source>
</reference>
<accession>A0A8H3YVF7</accession>
<evidence type="ECO:0008006" key="12">
    <source>
        <dbReference type="Google" id="ProtNLM"/>
    </source>
</evidence>
<comment type="caution">
    <text evidence="8">The sequence shown here is derived from an EMBL/GenBank/DDBJ whole genome shotgun (WGS) entry which is preliminary data.</text>
</comment>
<keyword evidence="4" id="KW-0698">rRNA processing</keyword>
<sequence length="844" mass="94968">MPPSQLKRLKASLRENGIVGPQKSKKEKKKAGRADQRSERNIALNSIRDAFNPFETKQASRPNKKDVTTPYSMKLAAQGKTGGPQVFGRPGVSKSNGEALRRRTLLGEVEGRHKVGGLVDRRIGENDPGMAPEEKALQRFTREQERKAGGGRKSMFDLEGEEEVEELALTHLGQSLSLGKDDFDGESVDGGSEDEDARPNNTYGKRKLGDEDEDEQGAEEGPERKKSRAEVMKEVMLKSKAYKYERQQAKEDDEEVREKLDKGIGDLRATLLSLQNKLEAAPKPPPAPVVSVGPGHIDPGRAALMETGLNPDKDYDLQIKRMAMDTRAKPTDRTRTDEEKAKYQATRQKELDEGRLRRMAGLQEDDDEYSDDQKDEEEDPDAEPEYVEGNDAVAFGLATETKSEKTEKTLYRPDGVEDEDEFVIDKDLVASDSEAEEELSEEESESEASEDEMVAEQDGDNEFLYGKAPATGANSAKPAMRETTVSCPSTYSDIVELLEKSQSADANAIIRRIRQRYDSGLSASNKDKLVAFAQALVEYLRLRPTATNPPSLKVFETVIRHLHSMSKSYPDPIAQSIRSHLEQMHSELSMNAGDLMILTAIGTIYPTSDHFHQVVTPAITLVGRWLGLTAPGNAKVLSTGAYLGALCIKFQAFSKRYIPELVRFTLNALRSGQPIALLEPHIANLLALAELWSTKSAFIETFAPFLPILKSLQRQKEQRTLQILLQHSSLSRRPLELHHHKPQPIKSAVPKFEESFNPDRHYDPDKERAETNKLQKDYKREKKGAMRELRKDGNFLAREKLREKKERDEAYEKKYKRLVAEIQGEEGHEKKVYERERSARKSKR</sequence>
<dbReference type="Proteomes" id="UP000447873">
    <property type="component" value="Unassembled WGS sequence"/>
</dbReference>
<dbReference type="PANTHER" id="PTHR23183">
    <property type="entry name" value="NOP14"/>
    <property type="match status" value="1"/>
</dbReference>
<organism evidence="8 10">
    <name type="scientific">Venturia inaequalis</name>
    <name type="common">Apple scab fungus</name>
    <dbReference type="NCBI Taxonomy" id="5025"/>
    <lineage>
        <taxon>Eukaryota</taxon>
        <taxon>Fungi</taxon>
        <taxon>Dikarya</taxon>
        <taxon>Ascomycota</taxon>
        <taxon>Pezizomycotina</taxon>
        <taxon>Dothideomycetes</taxon>
        <taxon>Pleosporomycetidae</taxon>
        <taxon>Venturiales</taxon>
        <taxon>Venturiaceae</taxon>
        <taxon>Venturia</taxon>
    </lineage>
</organism>
<evidence type="ECO:0000256" key="6">
    <source>
        <dbReference type="ARBA" id="ARBA00024695"/>
    </source>
</evidence>
<feature type="compositionally biased region" description="Basic and acidic residues" evidence="7">
    <location>
        <begin position="318"/>
        <end position="356"/>
    </location>
</feature>
<protein>
    <recommendedName>
        <fullName evidence="12">Nop14-like protein</fullName>
    </recommendedName>
</protein>